<comment type="caution">
    <text evidence="1">The sequence shown here is derived from an EMBL/GenBank/DDBJ whole genome shotgun (WGS) entry which is preliminary data.</text>
</comment>
<dbReference type="AlphaFoldDB" id="A0A4C1Z4K1"/>
<protein>
    <submittedName>
        <fullName evidence="1">Uncharacterized protein</fullName>
    </submittedName>
</protein>
<name>A0A4C1Z4K1_EUMVA</name>
<dbReference type="Proteomes" id="UP000299102">
    <property type="component" value="Unassembled WGS sequence"/>
</dbReference>
<proteinExistence type="predicted"/>
<gene>
    <name evidence="1" type="ORF">EVAR_103608_1</name>
</gene>
<organism evidence="1 2">
    <name type="scientific">Eumeta variegata</name>
    <name type="common">Bagworm moth</name>
    <name type="synonym">Eumeta japonica</name>
    <dbReference type="NCBI Taxonomy" id="151549"/>
    <lineage>
        <taxon>Eukaryota</taxon>
        <taxon>Metazoa</taxon>
        <taxon>Ecdysozoa</taxon>
        <taxon>Arthropoda</taxon>
        <taxon>Hexapoda</taxon>
        <taxon>Insecta</taxon>
        <taxon>Pterygota</taxon>
        <taxon>Neoptera</taxon>
        <taxon>Endopterygota</taxon>
        <taxon>Lepidoptera</taxon>
        <taxon>Glossata</taxon>
        <taxon>Ditrysia</taxon>
        <taxon>Tineoidea</taxon>
        <taxon>Psychidae</taxon>
        <taxon>Oiketicinae</taxon>
        <taxon>Eumeta</taxon>
    </lineage>
</organism>
<accession>A0A4C1Z4K1</accession>
<keyword evidence="2" id="KW-1185">Reference proteome</keyword>
<evidence type="ECO:0000313" key="2">
    <source>
        <dbReference type="Proteomes" id="UP000299102"/>
    </source>
</evidence>
<dbReference type="EMBL" id="BGZK01001635">
    <property type="protein sequence ID" value="GBP83731.1"/>
    <property type="molecule type" value="Genomic_DNA"/>
</dbReference>
<evidence type="ECO:0000313" key="1">
    <source>
        <dbReference type="EMBL" id="GBP83731.1"/>
    </source>
</evidence>
<sequence>MPKALKAPFPGSNARIKSTHKRLESRHARTERHAVIKTSLKESGSVYFVVLGIFSTNRLAVREERFCSGDRELDVAARDGLPPGGLTTCKGRASYLIADGPG</sequence>
<reference evidence="1 2" key="1">
    <citation type="journal article" date="2019" name="Commun. Biol.">
        <title>The bagworm genome reveals a unique fibroin gene that provides high tensile strength.</title>
        <authorList>
            <person name="Kono N."/>
            <person name="Nakamura H."/>
            <person name="Ohtoshi R."/>
            <person name="Tomita M."/>
            <person name="Numata K."/>
            <person name="Arakawa K."/>
        </authorList>
    </citation>
    <scope>NUCLEOTIDE SEQUENCE [LARGE SCALE GENOMIC DNA]</scope>
</reference>